<dbReference type="InterPro" id="IPR005545">
    <property type="entry name" value="YCII"/>
</dbReference>
<dbReference type="Pfam" id="PF03795">
    <property type="entry name" value="YCII"/>
    <property type="match status" value="1"/>
</dbReference>
<protein>
    <submittedName>
        <fullName evidence="3">GTP cyclohydrolase</fullName>
    </submittedName>
</protein>
<name>A0A931GVL0_9BACT</name>
<evidence type="ECO:0000256" key="1">
    <source>
        <dbReference type="ARBA" id="ARBA00007689"/>
    </source>
</evidence>
<comment type="similarity">
    <text evidence="1">Belongs to the YciI family.</text>
</comment>
<dbReference type="PANTHER" id="PTHR37828">
    <property type="entry name" value="GSR2449 PROTEIN"/>
    <property type="match status" value="1"/>
</dbReference>
<dbReference type="PANTHER" id="PTHR37828:SF1">
    <property type="entry name" value="YCII-RELATED DOMAIN-CONTAINING PROTEIN"/>
    <property type="match status" value="1"/>
</dbReference>
<keyword evidence="4" id="KW-1185">Reference proteome</keyword>
<dbReference type="Gene3D" id="3.30.70.1060">
    <property type="entry name" value="Dimeric alpha+beta barrel"/>
    <property type="match status" value="1"/>
</dbReference>
<feature type="domain" description="YCII-related" evidence="2">
    <location>
        <begin position="1"/>
        <end position="82"/>
    </location>
</feature>
<evidence type="ECO:0000313" key="4">
    <source>
        <dbReference type="Proteomes" id="UP000628448"/>
    </source>
</evidence>
<evidence type="ECO:0000313" key="3">
    <source>
        <dbReference type="EMBL" id="MBG9376510.1"/>
    </source>
</evidence>
<dbReference type="SUPFAM" id="SSF54909">
    <property type="entry name" value="Dimeric alpha+beta barrel"/>
    <property type="match status" value="1"/>
</dbReference>
<sequence length="97" mass="10943">MFIIELTYKVPLATADQHMAAHIAFLDQYYQSGHFIASGRKEPRDGGLIFARASSKKRVEEIIAADPFNTLGIADYRIIEFKATKKIKEYDGFAGEE</sequence>
<gene>
    <name evidence="3" type="ORF">I5907_09715</name>
</gene>
<dbReference type="RefSeq" id="WP_196990518.1">
    <property type="nucleotide sequence ID" value="NZ_JADWYR010000001.1"/>
</dbReference>
<dbReference type="Proteomes" id="UP000628448">
    <property type="component" value="Unassembled WGS sequence"/>
</dbReference>
<organism evidence="3 4">
    <name type="scientific">Panacibacter microcysteis</name>
    <dbReference type="NCBI Taxonomy" id="2793269"/>
    <lineage>
        <taxon>Bacteria</taxon>
        <taxon>Pseudomonadati</taxon>
        <taxon>Bacteroidota</taxon>
        <taxon>Chitinophagia</taxon>
        <taxon>Chitinophagales</taxon>
        <taxon>Chitinophagaceae</taxon>
        <taxon>Panacibacter</taxon>
    </lineage>
</organism>
<evidence type="ECO:0000259" key="2">
    <source>
        <dbReference type="Pfam" id="PF03795"/>
    </source>
</evidence>
<dbReference type="EMBL" id="JADWYR010000001">
    <property type="protein sequence ID" value="MBG9376510.1"/>
    <property type="molecule type" value="Genomic_DNA"/>
</dbReference>
<comment type="caution">
    <text evidence="3">The sequence shown here is derived from an EMBL/GenBank/DDBJ whole genome shotgun (WGS) entry which is preliminary data.</text>
</comment>
<accession>A0A931GVL0</accession>
<dbReference type="AlphaFoldDB" id="A0A931GVL0"/>
<proteinExistence type="inferred from homology"/>
<dbReference type="InterPro" id="IPR011008">
    <property type="entry name" value="Dimeric_a/b-barrel"/>
</dbReference>
<reference evidence="3" key="1">
    <citation type="submission" date="2020-11" db="EMBL/GenBank/DDBJ databases">
        <title>Bacterial whole genome sequence for Panacibacter sp. DH6.</title>
        <authorList>
            <person name="Le V."/>
            <person name="Ko S."/>
            <person name="Ahn C.-Y."/>
            <person name="Oh H.-M."/>
        </authorList>
    </citation>
    <scope>NUCLEOTIDE SEQUENCE</scope>
    <source>
        <strain evidence="3">DH6</strain>
    </source>
</reference>